<keyword evidence="3" id="KW-0677">Repeat</keyword>
<keyword evidence="2 6" id="KW-0812">Transmembrane</keyword>
<dbReference type="Pfam" id="PF00520">
    <property type="entry name" value="Ion_trans"/>
    <property type="match status" value="1"/>
</dbReference>
<feature type="transmembrane region" description="Helical" evidence="6">
    <location>
        <begin position="1078"/>
        <end position="1101"/>
    </location>
</feature>
<dbReference type="GO" id="GO:0098703">
    <property type="term" value="P:calcium ion import across plasma membrane"/>
    <property type="evidence" value="ECO:0007669"/>
    <property type="project" value="TreeGrafter"/>
</dbReference>
<protein>
    <recommendedName>
        <fullName evidence="7">Ion transport domain-containing protein</fullName>
    </recommendedName>
</protein>
<evidence type="ECO:0000313" key="8">
    <source>
        <dbReference type="EMBL" id="CDW86987.1"/>
    </source>
</evidence>
<dbReference type="GO" id="GO:0005216">
    <property type="term" value="F:monoatomic ion channel activity"/>
    <property type="evidence" value="ECO:0007669"/>
    <property type="project" value="InterPro"/>
</dbReference>
<feature type="transmembrane region" description="Helical" evidence="6">
    <location>
        <begin position="1146"/>
        <end position="1168"/>
    </location>
</feature>
<dbReference type="PANTHER" id="PTHR10582:SF2">
    <property type="entry name" value="INACTIVE"/>
    <property type="match status" value="1"/>
</dbReference>
<evidence type="ECO:0000256" key="6">
    <source>
        <dbReference type="SAM" id="Phobius"/>
    </source>
</evidence>
<name>A0A078B0V6_STYLE</name>
<dbReference type="InterPro" id="IPR024862">
    <property type="entry name" value="TRPV"/>
</dbReference>
<evidence type="ECO:0000256" key="3">
    <source>
        <dbReference type="ARBA" id="ARBA00022737"/>
    </source>
</evidence>
<keyword evidence="9" id="KW-1185">Reference proteome</keyword>
<evidence type="ECO:0000256" key="2">
    <source>
        <dbReference type="ARBA" id="ARBA00022692"/>
    </source>
</evidence>
<feature type="transmembrane region" description="Helical" evidence="6">
    <location>
        <begin position="1039"/>
        <end position="1058"/>
    </location>
</feature>
<keyword evidence="4 6" id="KW-1133">Transmembrane helix</keyword>
<dbReference type="Proteomes" id="UP000039865">
    <property type="component" value="Unassembled WGS sequence"/>
</dbReference>
<dbReference type="InterPro" id="IPR005821">
    <property type="entry name" value="Ion_trans_dom"/>
</dbReference>
<dbReference type="PANTHER" id="PTHR10582">
    <property type="entry name" value="TRANSIENT RECEPTOR POTENTIAL ION CHANNEL PROTEIN"/>
    <property type="match status" value="1"/>
</dbReference>
<comment type="subcellular location">
    <subcellularLocation>
        <location evidence="1">Membrane</location>
        <topology evidence="1">Multi-pass membrane protein</topology>
    </subcellularLocation>
</comment>
<evidence type="ECO:0000259" key="7">
    <source>
        <dbReference type="Pfam" id="PF00520"/>
    </source>
</evidence>
<organism evidence="8 9">
    <name type="scientific">Stylonychia lemnae</name>
    <name type="common">Ciliate</name>
    <dbReference type="NCBI Taxonomy" id="5949"/>
    <lineage>
        <taxon>Eukaryota</taxon>
        <taxon>Sar</taxon>
        <taxon>Alveolata</taxon>
        <taxon>Ciliophora</taxon>
        <taxon>Intramacronucleata</taxon>
        <taxon>Spirotrichea</taxon>
        <taxon>Stichotrichia</taxon>
        <taxon>Sporadotrichida</taxon>
        <taxon>Oxytrichidae</taxon>
        <taxon>Stylonychinae</taxon>
        <taxon>Stylonychia</taxon>
    </lineage>
</organism>
<evidence type="ECO:0000256" key="4">
    <source>
        <dbReference type="ARBA" id="ARBA00022989"/>
    </source>
</evidence>
<proteinExistence type="predicted"/>
<evidence type="ECO:0000313" key="9">
    <source>
        <dbReference type="Proteomes" id="UP000039865"/>
    </source>
</evidence>
<accession>A0A078B0V6</accession>
<reference evidence="8 9" key="1">
    <citation type="submission" date="2014-06" db="EMBL/GenBank/DDBJ databases">
        <authorList>
            <person name="Swart Estienne"/>
        </authorList>
    </citation>
    <scope>NUCLEOTIDE SEQUENCE [LARGE SCALE GENOMIC DNA]</scope>
    <source>
        <strain evidence="8 9">130c</strain>
    </source>
</reference>
<evidence type="ECO:0000256" key="1">
    <source>
        <dbReference type="ARBA" id="ARBA00004141"/>
    </source>
</evidence>
<gene>
    <name evidence="8" type="primary">Contig10059.g10756</name>
    <name evidence="8" type="ORF">STYLEM_16088</name>
</gene>
<feature type="transmembrane region" description="Helical" evidence="6">
    <location>
        <begin position="941"/>
        <end position="963"/>
    </location>
</feature>
<dbReference type="GO" id="GO:0005886">
    <property type="term" value="C:plasma membrane"/>
    <property type="evidence" value="ECO:0007669"/>
    <property type="project" value="TreeGrafter"/>
</dbReference>
<dbReference type="InParanoid" id="A0A078B0V6"/>
<feature type="transmembrane region" description="Helical" evidence="6">
    <location>
        <begin position="1113"/>
        <end position="1134"/>
    </location>
</feature>
<dbReference type="OrthoDB" id="6108356at2759"/>
<sequence length="1331" mass="157072">MRRDYDPKENLIGRYETYDSRNSNQQNNDWPLEQFKEIDYRKEYQQIESFNPISQEHQKMNIQQQFLLFEKNLLLLNVCSYQQDEKSHRLEIRNLTTKALIKTIQFNDSSQQKLLAHHSMNFKDYIVISIASQIYLFDLDKIDNLQDCILKIDIESDISIQQSYILDEFRILLQFTSELLSEKKILFVLSLDDPFTHSVKQFHNLKIQLSEKDVQDYQNQYKDEPVFIKSPTQNFLYTTRSISYINSPRIREYFFIFSDKLLMINKQTFEITQKFDKSYILVGYCELQYFFISWDRKLYRLDDYFQLQFMKQLEFKNNTYPIDSRDVGITNNKLVLKVNADSIAIFDIFTLDYLNEIQEILASQNIINVVNNYVVYWSLNDSVIIISDIEGKYPCKEINREYSSKIQLLRLIDLNNLSQEEIEEKLSNFDIQQTNEISQTDKLIFIDEENMIYLNNYRKISVDKVMKDQEFQYVCLMSDKINDQIYIFAFQDQRQVMYYNIRTAEFIKIELLEDLPSFTELRSCWIDFNLNILIIYGSYYGVEDFLTAINLKTRQQIQEIQLNKYEQYPTVFIEQNYIQISTNKRIRVYLFKNETLQQVIQMNSNSLDCRSYFQQKSLNQPGYYIKEFNNIPSDQGIVANSIGILSNTNTYNHLIVLATYFKQAQKIIIDKGKIKLYYANNEINIAGYIDSDIDHDTLRKFTALSKMTHDQAVVELKNIQIYTKFVTGFGNCINMFQNNFPALEYIYKYLSLLDADQIPILIISNMYGQSNPLDIALKNKQQKIINLLLQILLKYQNHILFNEIIDKNLCELIKQNINLHEYFCESNLALQQITNDSFPSQHSDSQELLLPINLVHSQDILTKYNETFGCIVENDDSEDSSQVTIEYSMVNLPYTLSKNPKELMITLSKSDMHENFESPVIQNIINFKWEAYTKSYYQTKFYIFLIFFGSFIFESFNQAYYGLLQQNFKNDQRNVSIVIASKVISLCALLSILMDEIRQIRIQGKTYFNNAWNYFDSSYIVSYLTLSFFEQISINSDLLVLLYILAILLTFMKLYFYIRIYDQFSFLVSMMAGVFGDVKYFLAFFMIFILQFGLIFTILFRAKDVAEYRGVELLTYFLMIFRTASGDYVVDLFSEQNSSFLVALSWMIWLIAVVILNIVFMNFIIAVISESYSKVMEKLTAESYKVKANMIVEREQLFNEQDLINQRLFPQYIIIRRQLDINAGDAGEWKGFLKDLKNVIEVTSTKSKNDIIQNQVQLNKIPQILDQQKSKLETTQQEVKGDLTLLKNEISGIKTDVDSMKNDIMTIKNQVNGIENLLQESISKILEKLNK</sequence>
<feature type="domain" description="Ion transport" evidence="7">
    <location>
        <begin position="962"/>
        <end position="1178"/>
    </location>
</feature>
<dbReference type="EMBL" id="CCKQ01015187">
    <property type="protein sequence ID" value="CDW86987.1"/>
    <property type="molecule type" value="Genomic_DNA"/>
</dbReference>
<keyword evidence="5 6" id="KW-0472">Membrane</keyword>
<evidence type="ECO:0000256" key="5">
    <source>
        <dbReference type="ARBA" id="ARBA00023136"/>
    </source>
</evidence>